<keyword evidence="2" id="KW-0238">DNA-binding</keyword>
<dbReference type="Pfam" id="PF00239">
    <property type="entry name" value="Resolvase"/>
    <property type="match status" value="1"/>
</dbReference>
<accession>A0ABM6Z6B0</accession>
<dbReference type="PANTHER" id="PTHR30461">
    <property type="entry name" value="DNA-INVERTASE FROM LAMBDOID PROPHAGE"/>
    <property type="match status" value="1"/>
</dbReference>
<dbReference type="EMBL" id="CP032514">
    <property type="protein sequence ID" value="AYD90887.1"/>
    <property type="molecule type" value="Genomic_DNA"/>
</dbReference>
<dbReference type="CDD" id="cd03768">
    <property type="entry name" value="SR_ResInv"/>
    <property type="match status" value="1"/>
</dbReference>
<evidence type="ECO:0000256" key="1">
    <source>
        <dbReference type="ARBA" id="ARBA00022908"/>
    </source>
</evidence>
<dbReference type="SMART" id="SM00857">
    <property type="entry name" value="Resolvase"/>
    <property type="match status" value="1"/>
</dbReference>
<keyword evidence="7" id="KW-1185">Reference proteome</keyword>
<evidence type="ECO:0000256" key="3">
    <source>
        <dbReference type="ARBA" id="ARBA00023172"/>
    </source>
</evidence>
<keyword evidence="1" id="KW-0229">DNA integration</keyword>
<evidence type="ECO:0000313" key="7">
    <source>
        <dbReference type="Proteomes" id="UP000273001"/>
    </source>
</evidence>
<sequence length="215" mass="23124">MNDGERASSSAVRGDRSSIVGYARVSTREQTPDSQEAELRAAGVARVFVDRGESNRIAGRPQWNPCLDYLREGDTLVIRALDRIAGTEQVAIELIRDLGRRGVRLRSLTEPFLDVDTSTLMGEAVVGIMAVLAQLRVATIRENTRRGLAHARAQGRTGGRPSVMTPERTGAAVRMRADGQSIAHIARVLDVAALSVSRALVKAAQCDVPTSPGRG</sequence>
<gene>
    <name evidence="6" type="ORF">D5R93_07650</name>
</gene>
<dbReference type="PROSITE" id="PS00397">
    <property type="entry name" value="RECOMBINASES_1"/>
    <property type="match status" value="1"/>
</dbReference>
<dbReference type="SUPFAM" id="SSF53041">
    <property type="entry name" value="Resolvase-like"/>
    <property type="match status" value="1"/>
</dbReference>
<name>A0ABM6Z6B0_9ACTO</name>
<keyword evidence="3" id="KW-0233">DNA recombination</keyword>
<reference evidence="6 7" key="1">
    <citation type="submission" date="2018-09" db="EMBL/GenBank/DDBJ databases">
        <authorList>
            <person name="Li J."/>
        </authorList>
    </citation>
    <scope>NUCLEOTIDE SEQUENCE [LARGE SCALE GENOMIC DNA]</scope>
    <source>
        <strain evidence="6 7">2129</strain>
    </source>
</reference>
<evidence type="ECO:0000256" key="4">
    <source>
        <dbReference type="PROSITE-ProRule" id="PRU10137"/>
    </source>
</evidence>
<dbReference type="PROSITE" id="PS00398">
    <property type="entry name" value="RECOMBINASES_2"/>
    <property type="match status" value="1"/>
</dbReference>
<evidence type="ECO:0000259" key="5">
    <source>
        <dbReference type="PROSITE" id="PS51736"/>
    </source>
</evidence>
<dbReference type="InterPro" id="IPR006119">
    <property type="entry name" value="Resolv_N"/>
</dbReference>
<organism evidence="6 7">
    <name type="scientific">Actinomyces lilanjuaniae</name>
    <dbReference type="NCBI Taxonomy" id="2321394"/>
    <lineage>
        <taxon>Bacteria</taxon>
        <taxon>Bacillati</taxon>
        <taxon>Actinomycetota</taxon>
        <taxon>Actinomycetes</taxon>
        <taxon>Actinomycetales</taxon>
        <taxon>Actinomycetaceae</taxon>
        <taxon>Actinomyces</taxon>
    </lineage>
</organism>
<dbReference type="PANTHER" id="PTHR30461:SF2">
    <property type="entry name" value="SERINE RECOMBINASE PINE-RELATED"/>
    <property type="match status" value="1"/>
</dbReference>
<evidence type="ECO:0000313" key="6">
    <source>
        <dbReference type="EMBL" id="AYD90887.1"/>
    </source>
</evidence>
<dbReference type="PROSITE" id="PS51736">
    <property type="entry name" value="RECOMBINASES_3"/>
    <property type="match status" value="1"/>
</dbReference>
<dbReference type="InterPro" id="IPR036162">
    <property type="entry name" value="Resolvase-like_N_sf"/>
</dbReference>
<dbReference type="InterPro" id="IPR050639">
    <property type="entry name" value="SSR_resolvase"/>
</dbReference>
<protein>
    <submittedName>
        <fullName evidence="6">Recombinase family protein</fullName>
    </submittedName>
</protein>
<dbReference type="InterPro" id="IPR006118">
    <property type="entry name" value="Recombinase_CS"/>
</dbReference>
<dbReference type="Gene3D" id="3.40.50.1390">
    <property type="entry name" value="Resolvase, N-terminal catalytic domain"/>
    <property type="match status" value="1"/>
</dbReference>
<feature type="active site" description="O-(5'-phospho-DNA)-serine intermediate" evidence="4">
    <location>
        <position position="26"/>
    </location>
</feature>
<evidence type="ECO:0000256" key="2">
    <source>
        <dbReference type="ARBA" id="ARBA00023125"/>
    </source>
</evidence>
<proteinExistence type="predicted"/>
<dbReference type="Gene3D" id="1.10.10.60">
    <property type="entry name" value="Homeodomain-like"/>
    <property type="match status" value="1"/>
</dbReference>
<feature type="domain" description="Resolvase/invertase-type recombinase catalytic" evidence="5">
    <location>
        <begin position="18"/>
        <end position="155"/>
    </location>
</feature>
<dbReference type="Proteomes" id="UP000273001">
    <property type="component" value="Chromosome"/>
</dbReference>